<organism evidence="2 3">
    <name type="scientific">Massilia haematophila</name>
    <dbReference type="NCBI Taxonomy" id="457923"/>
    <lineage>
        <taxon>Bacteria</taxon>
        <taxon>Pseudomonadati</taxon>
        <taxon>Pseudomonadota</taxon>
        <taxon>Betaproteobacteria</taxon>
        <taxon>Burkholderiales</taxon>
        <taxon>Oxalobacteraceae</taxon>
        <taxon>Telluria group</taxon>
        <taxon>Massilia</taxon>
    </lineage>
</organism>
<dbReference type="Proteomes" id="UP001595665">
    <property type="component" value="Unassembled WGS sequence"/>
</dbReference>
<gene>
    <name evidence="2" type="ORF">ACFOPH_16915</name>
</gene>
<evidence type="ECO:0000256" key="1">
    <source>
        <dbReference type="SAM" id="SignalP"/>
    </source>
</evidence>
<sequence length="195" mass="19838">MMRSPLRAGLALACALSLSACGGGDGEFYLGGTVSNNTMAGLVLTNNDGPDFAVPANTSEFYFPNLVDADSSYNVKVKASPPNTEKCEVVGNTGTGKATFNITTIRIACTLKSKPLDVTVSGLKAGGTLALVNGSVRTDITANGTLTMTRAGWGQPYGVTVLTQPSGQVCTVQNGTGTVPSADEPPAINVTVTCA</sequence>
<feature type="chain" id="PRO_5046477126" description="Lipoprotein" evidence="1">
    <location>
        <begin position="23"/>
        <end position="195"/>
    </location>
</feature>
<feature type="signal peptide" evidence="1">
    <location>
        <begin position="1"/>
        <end position="22"/>
    </location>
</feature>
<dbReference type="RefSeq" id="WP_312551979.1">
    <property type="nucleotide sequence ID" value="NZ_JBHRVV010000001.1"/>
</dbReference>
<accession>A0ABV7PLF4</accession>
<keyword evidence="3" id="KW-1185">Reference proteome</keyword>
<evidence type="ECO:0008006" key="4">
    <source>
        <dbReference type="Google" id="ProtNLM"/>
    </source>
</evidence>
<evidence type="ECO:0000313" key="2">
    <source>
        <dbReference type="EMBL" id="MFC3459919.1"/>
    </source>
</evidence>
<comment type="caution">
    <text evidence="2">The sequence shown here is derived from an EMBL/GenBank/DDBJ whole genome shotgun (WGS) entry which is preliminary data.</text>
</comment>
<reference evidence="3" key="1">
    <citation type="journal article" date="2019" name="Int. J. Syst. Evol. Microbiol.">
        <title>The Global Catalogue of Microorganisms (GCM) 10K type strain sequencing project: providing services to taxonomists for standard genome sequencing and annotation.</title>
        <authorList>
            <consortium name="The Broad Institute Genomics Platform"/>
            <consortium name="The Broad Institute Genome Sequencing Center for Infectious Disease"/>
            <person name="Wu L."/>
            <person name="Ma J."/>
        </authorList>
    </citation>
    <scope>NUCLEOTIDE SEQUENCE [LARGE SCALE GENOMIC DNA]</scope>
    <source>
        <strain evidence="3">CCM 7480</strain>
    </source>
</reference>
<evidence type="ECO:0000313" key="3">
    <source>
        <dbReference type="Proteomes" id="UP001595665"/>
    </source>
</evidence>
<keyword evidence="1" id="KW-0732">Signal</keyword>
<name>A0ABV7PLF4_9BURK</name>
<dbReference type="EMBL" id="JBHRVV010000001">
    <property type="protein sequence ID" value="MFC3459919.1"/>
    <property type="molecule type" value="Genomic_DNA"/>
</dbReference>
<protein>
    <recommendedName>
        <fullName evidence="4">Lipoprotein</fullName>
    </recommendedName>
</protein>
<dbReference type="PROSITE" id="PS51257">
    <property type="entry name" value="PROKAR_LIPOPROTEIN"/>
    <property type="match status" value="1"/>
</dbReference>
<proteinExistence type="predicted"/>